<dbReference type="AlphaFoldDB" id="A0A2A9NHG5"/>
<keyword evidence="3" id="KW-0645">Protease</keyword>
<proteinExistence type="inferred from homology"/>
<evidence type="ECO:0000256" key="1">
    <source>
        <dbReference type="ARBA" id="ARBA00009431"/>
    </source>
</evidence>
<evidence type="ECO:0000256" key="4">
    <source>
        <dbReference type="ARBA" id="ARBA00022801"/>
    </source>
</evidence>
<keyword evidence="6" id="KW-0732">Signal</keyword>
<comment type="similarity">
    <text evidence="1">Belongs to the peptidase S10 family.</text>
</comment>
<dbReference type="PANTHER" id="PTHR11802:SF64">
    <property type="entry name" value="CARBOXYPEPTIDASE"/>
    <property type="match status" value="1"/>
</dbReference>
<name>A0A2A9NHG5_9AGAR</name>
<evidence type="ECO:0000256" key="2">
    <source>
        <dbReference type="ARBA" id="ARBA00022645"/>
    </source>
</evidence>
<dbReference type="InterPro" id="IPR001563">
    <property type="entry name" value="Peptidase_S10"/>
</dbReference>
<dbReference type="SUPFAM" id="SSF53474">
    <property type="entry name" value="alpha/beta-Hydrolases"/>
    <property type="match status" value="1"/>
</dbReference>
<dbReference type="Gene3D" id="3.40.50.1820">
    <property type="entry name" value="alpha/beta hydrolase"/>
    <property type="match status" value="1"/>
</dbReference>
<dbReference type="PANTHER" id="PTHR11802">
    <property type="entry name" value="SERINE PROTEASE FAMILY S10 SERINE CARBOXYPEPTIDASE"/>
    <property type="match status" value="1"/>
</dbReference>
<dbReference type="Proteomes" id="UP000242287">
    <property type="component" value="Unassembled WGS sequence"/>
</dbReference>
<dbReference type="Pfam" id="PF00450">
    <property type="entry name" value="Peptidase_S10"/>
    <property type="match status" value="1"/>
</dbReference>
<dbReference type="STRING" id="703135.A0A2A9NHG5"/>
<keyword evidence="2" id="KW-0121">Carboxypeptidase</keyword>
<keyword evidence="4" id="KW-0378">Hydrolase</keyword>
<gene>
    <name evidence="7" type="ORF">AMATHDRAFT_152834</name>
</gene>
<keyword evidence="8" id="KW-1185">Reference proteome</keyword>
<dbReference type="GO" id="GO:0004185">
    <property type="term" value="F:serine-type carboxypeptidase activity"/>
    <property type="evidence" value="ECO:0007669"/>
    <property type="project" value="InterPro"/>
</dbReference>
<dbReference type="GO" id="GO:0006508">
    <property type="term" value="P:proteolysis"/>
    <property type="evidence" value="ECO:0007669"/>
    <property type="project" value="UniProtKB-KW"/>
</dbReference>
<organism evidence="7 8">
    <name type="scientific">Amanita thiersii Skay4041</name>
    <dbReference type="NCBI Taxonomy" id="703135"/>
    <lineage>
        <taxon>Eukaryota</taxon>
        <taxon>Fungi</taxon>
        <taxon>Dikarya</taxon>
        <taxon>Basidiomycota</taxon>
        <taxon>Agaricomycotina</taxon>
        <taxon>Agaricomycetes</taxon>
        <taxon>Agaricomycetidae</taxon>
        <taxon>Agaricales</taxon>
        <taxon>Pluteineae</taxon>
        <taxon>Amanitaceae</taxon>
        <taxon>Amanita</taxon>
    </lineage>
</organism>
<feature type="chain" id="PRO_5012450970" description="Carboxypeptidase" evidence="6">
    <location>
        <begin position="21"/>
        <end position="473"/>
    </location>
</feature>
<protein>
    <recommendedName>
        <fullName evidence="9">Carboxypeptidase</fullName>
    </recommendedName>
</protein>
<dbReference type="OrthoDB" id="443318at2759"/>
<evidence type="ECO:0000256" key="5">
    <source>
        <dbReference type="ARBA" id="ARBA00023180"/>
    </source>
</evidence>
<evidence type="ECO:0008006" key="9">
    <source>
        <dbReference type="Google" id="ProtNLM"/>
    </source>
</evidence>
<dbReference type="EMBL" id="KZ302131">
    <property type="protein sequence ID" value="PFH47152.1"/>
    <property type="molecule type" value="Genomic_DNA"/>
</dbReference>
<sequence>MPAWSFFALAAVISATVVRGAPYVICEVDSAPINGSAITPGKLRDVVENSGICETTPDVFQASGYADLTSNKSLWFWYFAARNNPETAPLVLYVDGGPGVSGMIGLLQEHGPCRITNDSSSVTLNSHSWNNEVNMIYLDQPVGVGFSTGEMVIDTSPKAAADVWSFMQVFLNDTRFSSFQGRPLGVWSQSYGGHFAPAITARFLEQNAQIDAGAVSGQKLNLKFLGIGNGMTDPLTQYPLYAEYAANNPYYPLTNASNICRARAAFSDPGGCRDQIQNCYTTDSNSICSQAIQFCNDKILFSLVDEVDMYYILAKQPNPYPANITNFTNNIAPIIGGQKKFSPGSTEIVAKFFASGDWMRNFRPDLETTIKAGVRTLIYAGDADFIVNFMGVEAMVDALQTQFTPEYNQTKFETYNVNGKPAGQFRNAGNFSYLRIFGAGHQAPAYGFNGLEAGEVAAQMFTQIMADKELTSS</sequence>
<keyword evidence="5" id="KW-0325">Glycoprotein</keyword>
<dbReference type="InterPro" id="IPR029058">
    <property type="entry name" value="AB_hydrolase_fold"/>
</dbReference>
<evidence type="ECO:0000313" key="8">
    <source>
        <dbReference type="Proteomes" id="UP000242287"/>
    </source>
</evidence>
<evidence type="ECO:0000313" key="7">
    <source>
        <dbReference type="EMBL" id="PFH47152.1"/>
    </source>
</evidence>
<accession>A0A2A9NHG5</accession>
<evidence type="ECO:0000256" key="3">
    <source>
        <dbReference type="ARBA" id="ARBA00022670"/>
    </source>
</evidence>
<dbReference type="Gene3D" id="1.10.287.410">
    <property type="match status" value="1"/>
</dbReference>
<dbReference type="PRINTS" id="PR00724">
    <property type="entry name" value="CRBOXYPTASEC"/>
</dbReference>
<reference evidence="7 8" key="1">
    <citation type="submission" date="2014-02" db="EMBL/GenBank/DDBJ databases">
        <title>Transposable element dynamics among asymbiotic and ectomycorrhizal Amanita fungi.</title>
        <authorList>
            <consortium name="DOE Joint Genome Institute"/>
            <person name="Hess J."/>
            <person name="Skrede I."/>
            <person name="Wolfe B."/>
            <person name="LaButti K."/>
            <person name="Ohm R.A."/>
            <person name="Grigoriev I.V."/>
            <person name="Pringle A."/>
        </authorList>
    </citation>
    <scope>NUCLEOTIDE SEQUENCE [LARGE SCALE GENOMIC DNA]</scope>
    <source>
        <strain evidence="7 8">SKay4041</strain>
    </source>
</reference>
<evidence type="ECO:0000256" key="6">
    <source>
        <dbReference type="SAM" id="SignalP"/>
    </source>
</evidence>
<dbReference type="GO" id="GO:0000324">
    <property type="term" value="C:fungal-type vacuole"/>
    <property type="evidence" value="ECO:0007669"/>
    <property type="project" value="TreeGrafter"/>
</dbReference>
<feature type="signal peptide" evidence="6">
    <location>
        <begin position="1"/>
        <end position="20"/>
    </location>
</feature>